<dbReference type="PANTHER" id="PTHR10264:SF115">
    <property type="entry name" value="STOMATIN"/>
    <property type="match status" value="1"/>
</dbReference>
<feature type="non-terminal residue" evidence="3">
    <location>
        <position position="1"/>
    </location>
</feature>
<accession>V8NY52</accession>
<dbReference type="Gene3D" id="3.30.479.30">
    <property type="entry name" value="Band 7 domain"/>
    <property type="match status" value="1"/>
</dbReference>
<dbReference type="InterPro" id="IPR001972">
    <property type="entry name" value="Stomatin_HflK_fam"/>
</dbReference>
<dbReference type="InterPro" id="IPR043202">
    <property type="entry name" value="Band-7_stomatin-like"/>
</dbReference>
<organism evidence="3 4">
    <name type="scientific">Ophiophagus hannah</name>
    <name type="common">King cobra</name>
    <name type="synonym">Naja hannah</name>
    <dbReference type="NCBI Taxonomy" id="8665"/>
    <lineage>
        <taxon>Eukaryota</taxon>
        <taxon>Metazoa</taxon>
        <taxon>Chordata</taxon>
        <taxon>Craniata</taxon>
        <taxon>Vertebrata</taxon>
        <taxon>Euteleostomi</taxon>
        <taxon>Lepidosauria</taxon>
        <taxon>Squamata</taxon>
        <taxon>Bifurcata</taxon>
        <taxon>Unidentata</taxon>
        <taxon>Episquamata</taxon>
        <taxon>Toxicofera</taxon>
        <taxon>Serpentes</taxon>
        <taxon>Colubroidea</taxon>
        <taxon>Elapidae</taxon>
        <taxon>Elapinae</taxon>
        <taxon>Ophiophagus</taxon>
    </lineage>
</organism>
<dbReference type="PRINTS" id="PR00721">
    <property type="entry name" value="STOMATIN"/>
</dbReference>
<evidence type="ECO:0000313" key="4">
    <source>
        <dbReference type="Proteomes" id="UP000018936"/>
    </source>
</evidence>
<dbReference type="Proteomes" id="UP000018936">
    <property type="component" value="Unassembled WGS sequence"/>
</dbReference>
<dbReference type="SUPFAM" id="SSF117892">
    <property type="entry name" value="Band 7/SPFH domain"/>
    <property type="match status" value="1"/>
</dbReference>
<proteinExistence type="inferred from homology"/>
<gene>
    <name evidence="3" type="primary">STOM</name>
    <name evidence="3" type="ORF">L345_07330</name>
</gene>
<evidence type="ECO:0000259" key="2">
    <source>
        <dbReference type="Pfam" id="PF01145"/>
    </source>
</evidence>
<comment type="caution">
    <text evidence="3">The sequence shown here is derived from an EMBL/GenBank/DDBJ whole genome shotgun (WGS) entry which is preliminary data.</text>
</comment>
<dbReference type="OrthoDB" id="3592703at2759"/>
<reference evidence="3 4" key="1">
    <citation type="journal article" date="2013" name="Proc. Natl. Acad. Sci. U.S.A.">
        <title>The king cobra genome reveals dynamic gene evolution and adaptation in the snake venom system.</title>
        <authorList>
            <person name="Vonk F.J."/>
            <person name="Casewell N.R."/>
            <person name="Henkel C.V."/>
            <person name="Heimberg A.M."/>
            <person name="Jansen H.J."/>
            <person name="McCleary R.J."/>
            <person name="Kerkkamp H.M."/>
            <person name="Vos R.A."/>
            <person name="Guerreiro I."/>
            <person name="Calvete J.J."/>
            <person name="Wuster W."/>
            <person name="Woods A.E."/>
            <person name="Logan J.M."/>
            <person name="Harrison R.A."/>
            <person name="Castoe T.A."/>
            <person name="de Koning A.P."/>
            <person name="Pollock D.D."/>
            <person name="Yandell M."/>
            <person name="Calderon D."/>
            <person name="Renjifo C."/>
            <person name="Currier R.B."/>
            <person name="Salgado D."/>
            <person name="Pla D."/>
            <person name="Sanz L."/>
            <person name="Hyder A.S."/>
            <person name="Ribeiro J.M."/>
            <person name="Arntzen J.W."/>
            <person name="van den Thillart G.E."/>
            <person name="Boetzer M."/>
            <person name="Pirovano W."/>
            <person name="Dirks R.P."/>
            <person name="Spaink H.P."/>
            <person name="Duboule D."/>
            <person name="McGlinn E."/>
            <person name="Kini R.M."/>
            <person name="Richardson M.K."/>
        </authorList>
    </citation>
    <scope>NUCLEOTIDE SEQUENCE</scope>
    <source>
        <tissue evidence="3">Blood</tissue>
    </source>
</reference>
<dbReference type="GO" id="GO:0005886">
    <property type="term" value="C:plasma membrane"/>
    <property type="evidence" value="ECO:0007669"/>
    <property type="project" value="InterPro"/>
</dbReference>
<protein>
    <submittedName>
        <fullName evidence="3">Erythrocyte band 7 integral membrane protein</fullName>
    </submittedName>
</protein>
<feature type="domain" description="Band 7" evidence="2">
    <location>
        <begin position="33"/>
        <end position="101"/>
    </location>
</feature>
<dbReference type="Pfam" id="PF01145">
    <property type="entry name" value="Band_7"/>
    <property type="match status" value="1"/>
</dbReference>
<dbReference type="InterPro" id="IPR001107">
    <property type="entry name" value="Band_7"/>
</dbReference>
<evidence type="ECO:0000256" key="1">
    <source>
        <dbReference type="ARBA" id="ARBA00008164"/>
    </source>
</evidence>
<keyword evidence="4" id="KW-1185">Reference proteome</keyword>
<evidence type="ECO:0000313" key="3">
    <source>
        <dbReference type="EMBL" id="ETE66881.1"/>
    </source>
</evidence>
<name>V8NY52_OPHHA</name>
<dbReference type="InterPro" id="IPR036013">
    <property type="entry name" value="Band_7/SPFH_dom_sf"/>
</dbReference>
<dbReference type="EMBL" id="AZIM01001445">
    <property type="protein sequence ID" value="ETE66881.1"/>
    <property type="molecule type" value="Genomic_DNA"/>
</dbReference>
<dbReference type="PANTHER" id="PTHR10264">
    <property type="entry name" value="BAND 7 PROTEIN-RELATED"/>
    <property type="match status" value="1"/>
</dbReference>
<comment type="similarity">
    <text evidence="1">Belongs to the band 7/mec-2 family.</text>
</comment>
<sequence length="193" mass="21994">MEAAAFLDRNRGGRITDLCPNWWLQRRRMIITQIFTKDPLIIDVDGVVYYRVRDAFLAVTKISDADAATSLLAKAIMKNTLGTQTLSHLISDREKVAKEIQVHPPDRKIQEQHGGVVLALPQEHEADSSSRQNPFYLVYREFLSSKVPANSLSSDFTTIDLYQTWKPARLISSERHTVADNIWQEVRNRSSPS</sequence>
<dbReference type="AlphaFoldDB" id="V8NY52"/>